<sequence length="199" mass="24047">MKAWEHFCTITYHRRLVRQYCFKVGLYRQGLLHDLSKYSPTEFLVGARYFQGDRSPNNAEREAKGYSASWLHHKGRNKHHFEYWIDYTLQSDQILGGMKMPVHFVVEMFMDRIAACRTYQKGAYTNASPWEYHKKSRRVHTVMHPESLKLLEHLLQMLAEKGEDETFAYARYILRKDRKERFMAFCRRHTKKKRYTKIL</sequence>
<reference evidence="1 2" key="1">
    <citation type="journal article" date="2021" name="Sci. Rep.">
        <title>The distribution of antibiotic resistance genes in chicken gut microbiota commensals.</title>
        <authorList>
            <person name="Juricova H."/>
            <person name="Matiasovicova J."/>
            <person name="Kubasova T."/>
            <person name="Cejkova D."/>
            <person name="Rychlik I."/>
        </authorList>
    </citation>
    <scope>NUCLEOTIDE SEQUENCE [LARGE SCALE GENOMIC DNA]</scope>
    <source>
        <strain evidence="1 2">An431b</strain>
    </source>
</reference>
<dbReference type="InterPro" id="IPR043721">
    <property type="entry name" value="DUF5662"/>
</dbReference>
<proteinExistence type="predicted"/>
<keyword evidence="2" id="KW-1185">Reference proteome</keyword>
<evidence type="ECO:0000313" key="1">
    <source>
        <dbReference type="EMBL" id="MBM6877947.1"/>
    </source>
</evidence>
<gene>
    <name evidence="1" type="ORF">H9X83_07205</name>
</gene>
<protein>
    <submittedName>
        <fullName evidence="1">Catalase</fullName>
    </submittedName>
</protein>
<organism evidence="1 2">
    <name type="scientific">Anaerotignum lactatifermentans</name>
    <dbReference type="NCBI Taxonomy" id="160404"/>
    <lineage>
        <taxon>Bacteria</taxon>
        <taxon>Bacillati</taxon>
        <taxon>Bacillota</taxon>
        <taxon>Clostridia</taxon>
        <taxon>Lachnospirales</taxon>
        <taxon>Anaerotignaceae</taxon>
        <taxon>Anaerotignum</taxon>
    </lineage>
</organism>
<dbReference type="Pfam" id="PF18907">
    <property type="entry name" value="DUF5662"/>
    <property type="match status" value="1"/>
</dbReference>
<accession>A0ABS2GBG6</accession>
<dbReference type="Proteomes" id="UP000729290">
    <property type="component" value="Unassembled WGS sequence"/>
</dbReference>
<comment type="caution">
    <text evidence="1">The sequence shown here is derived from an EMBL/GenBank/DDBJ whole genome shotgun (WGS) entry which is preliminary data.</text>
</comment>
<name>A0ABS2GBG6_9FIRM</name>
<evidence type="ECO:0000313" key="2">
    <source>
        <dbReference type="Proteomes" id="UP000729290"/>
    </source>
</evidence>
<dbReference type="RefSeq" id="WP_205132778.1">
    <property type="nucleotide sequence ID" value="NZ_JACSNT010000002.1"/>
</dbReference>
<dbReference type="EMBL" id="JACSNV010000008">
    <property type="protein sequence ID" value="MBM6877947.1"/>
    <property type="molecule type" value="Genomic_DNA"/>
</dbReference>